<reference evidence="2 3" key="1">
    <citation type="submission" date="2019-03" db="EMBL/GenBank/DDBJ databases">
        <title>Genomic Encyclopedia of Type Strains, Phase IV (KMG-IV): sequencing the most valuable type-strain genomes for metagenomic binning, comparative biology and taxonomic classification.</title>
        <authorList>
            <person name="Goeker M."/>
        </authorList>
    </citation>
    <scope>NUCLEOTIDE SEQUENCE [LARGE SCALE GENOMIC DNA]</scope>
    <source>
        <strain evidence="2 3">DSM 28867</strain>
    </source>
</reference>
<evidence type="ECO:0000256" key="1">
    <source>
        <dbReference type="SAM" id="SignalP"/>
    </source>
</evidence>
<dbReference type="Proteomes" id="UP000294743">
    <property type="component" value="Unassembled WGS sequence"/>
</dbReference>
<organism evidence="2 3">
    <name type="scientific">Breznakia blatticola</name>
    <dbReference type="NCBI Taxonomy" id="1754012"/>
    <lineage>
        <taxon>Bacteria</taxon>
        <taxon>Bacillati</taxon>
        <taxon>Bacillota</taxon>
        <taxon>Erysipelotrichia</taxon>
        <taxon>Erysipelotrichales</taxon>
        <taxon>Erysipelotrichaceae</taxon>
        <taxon>Breznakia</taxon>
    </lineage>
</organism>
<dbReference type="EMBL" id="SODD01000001">
    <property type="protein sequence ID" value="TDW26422.1"/>
    <property type="molecule type" value="Genomic_DNA"/>
</dbReference>
<dbReference type="AlphaFoldDB" id="A0A4R8A6W5"/>
<evidence type="ECO:0000313" key="3">
    <source>
        <dbReference type="Proteomes" id="UP000294743"/>
    </source>
</evidence>
<sequence length="160" mass="18245">MKKNQKTKKTIMLIILTAILAGCSNNLSFVDGKTNYKTEICKMQEAGIISTYKISSLDYETIVDEIEVKLVFHPDYFIGDKKELNEDDRKEIEKTFSDEMGLDESKLTVDFVNEGVRVVFIAKDNVLDELILDDTNDSKIMNDIIKQLVIKGYTCEVDSK</sequence>
<gene>
    <name evidence="2" type="ORF">EDD63_101137</name>
</gene>
<comment type="caution">
    <text evidence="2">The sequence shown here is derived from an EMBL/GenBank/DDBJ whole genome shotgun (WGS) entry which is preliminary data.</text>
</comment>
<evidence type="ECO:0000313" key="2">
    <source>
        <dbReference type="EMBL" id="TDW26422.1"/>
    </source>
</evidence>
<evidence type="ECO:0008006" key="4">
    <source>
        <dbReference type="Google" id="ProtNLM"/>
    </source>
</evidence>
<keyword evidence="3" id="KW-1185">Reference proteome</keyword>
<protein>
    <recommendedName>
        <fullName evidence="4">Sporulation lipoprotein YhcN/YlaJ</fullName>
    </recommendedName>
</protein>
<proteinExistence type="predicted"/>
<name>A0A4R8A6W5_9FIRM</name>
<keyword evidence="1" id="KW-0732">Signal</keyword>
<feature type="signal peptide" evidence="1">
    <location>
        <begin position="1"/>
        <end position="28"/>
    </location>
</feature>
<feature type="chain" id="PRO_5039121065" description="Sporulation lipoprotein YhcN/YlaJ" evidence="1">
    <location>
        <begin position="29"/>
        <end position="160"/>
    </location>
</feature>
<dbReference type="RefSeq" id="WP_134167435.1">
    <property type="nucleotide sequence ID" value="NZ_SODD01000001.1"/>
</dbReference>
<accession>A0A4R8A6W5</accession>
<dbReference type="PROSITE" id="PS51257">
    <property type="entry name" value="PROKAR_LIPOPROTEIN"/>
    <property type="match status" value="1"/>
</dbReference>